<keyword evidence="3" id="KW-1185">Reference proteome</keyword>
<evidence type="ECO:0000256" key="1">
    <source>
        <dbReference type="SAM" id="Phobius"/>
    </source>
</evidence>
<protein>
    <submittedName>
        <fullName evidence="2">Uncharacterized protein</fullName>
    </submittedName>
</protein>
<accession>A0ABZ0RP14</accession>
<sequence>MDNDKAALTLNDERMRRIPIHHLGWAITMLGFSPDAFADISFQLGTNYLEAIYINEDIEYISTTNRDDAGLTLVFKDAYLADTRVNKASPLLDPQFSLNTRATINGSISSDHSHFRTFTTGPDTPDLPANYDVNSTDLLLFFSFSSYDVFNLPWSLSVGDTITIKSGSIFAISEYDIPNPDNLTSQITTQIYSSNFPVAFTEEKILAVVPEVRMIPFIFGAVVLIFTLHKRRNRSG</sequence>
<dbReference type="Proteomes" id="UP001324993">
    <property type="component" value="Chromosome"/>
</dbReference>
<dbReference type="EMBL" id="CP138858">
    <property type="protein sequence ID" value="WPJ96868.1"/>
    <property type="molecule type" value="Genomic_DNA"/>
</dbReference>
<evidence type="ECO:0000313" key="2">
    <source>
        <dbReference type="EMBL" id="WPJ96868.1"/>
    </source>
</evidence>
<dbReference type="RefSeq" id="WP_319833725.1">
    <property type="nucleotide sequence ID" value="NZ_CP138858.1"/>
</dbReference>
<keyword evidence="1" id="KW-0812">Transmembrane</keyword>
<proteinExistence type="predicted"/>
<name>A0ABZ0RP14_9BACT</name>
<gene>
    <name evidence="2" type="ORF">SH580_04000</name>
</gene>
<keyword evidence="1" id="KW-1133">Transmembrane helix</keyword>
<organism evidence="2 3">
    <name type="scientific">Coraliomargarita algicola</name>
    <dbReference type="NCBI Taxonomy" id="3092156"/>
    <lineage>
        <taxon>Bacteria</taxon>
        <taxon>Pseudomonadati</taxon>
        <taxon>Verrucomicrobiota</taxon>
        <taxon>Opitutia</taxon>
        <taxon>Puniceicoccales</taxon>
        <taxon>Coraliomargaritaceae</taxon>
        <taxon>Coraliomargarita</taxon>
    </lineage>
</organism>
<reference evidence="2 3" key="1">
    <citation type="submission" date="2023-11" db="EMBL/GenBank/DDBJ databases">
        <title>Coraliomargarita sp. nov., isolated from marine algae.</title>
        <authorList>
            <person name="Lee J.K."/>
            <person name="Baek J.H."/>
            <person name="Kim J.M."/>
            <person name="Choi D.G."/>
            <person name="Jeon C.O."/>
        </authorList>
    </citation>
    <scope>NUCLEOTIDE SEQUENCE [LARGE SCALE GENOMIC DNA]</scope>
    <source>
        <strain evidence="2 3">J2-16</strain>
    </source>
</reference>
<keyword evidence="1" id="KW-0472">Membrane</keyword>
<evidence type="ECO:0000313" key="3">
    <source>
        <dbReference type="Proteomes" id="UP001324993"/>
    </source>
</evidence>
<feature type="transmembrane region" description="Helical" evidence="1">
    <location>
        <begin position="205"/>
        <end position="228"/>
    </location>
</feature>